<dbReference type="GO" id="GO:0005759">
    <property type="term" value="C:mitochondrial matrix"/>
    <property type="evidence" value="ECO:0007669"/>
    <property type="project" value="TreeGrafter"/>
</dbReference>
<comment type="caution">
    <text evidence="6">The sequence shown here is derived from an EMBL/GenBank/DDBJ whole genome shotgun (WGS) entry which is preliminary data.</text>
</comment>
<evidence type="ECO:0000256" key="4">
    <source>
        <dbReference type="SAM" id="MobiDB-lite"/>
    </source>
</evidence>
<dbReference type="InterPro" id="IPR005662">
    <property type="entry name" value="GTPase_Era-like"/>
</dbReference>
<comment type="similarity">
    <text evidence="1">Belongs to the TRAFAC class TrmE-Era-EngA-EngB-Septin-like GTPase superfamily. Era GTPase family.</text>
</comment>
<organism evidence="6 7">
    <name type="scientific">Allacma fusca</name>
    <dbReference type="NCBI Taxonomy" id="39272"/>
    <lineage>
        <taxon>Eukaryota</taxon>
        <taxon>Metazoa</taxon>
        <taxon>Ecdysozoa</taxon>
        <taxon>Arthropoda</taxon>
        <taxon>Hexapoda</taxon>
        <taxon>Collembola</taxon>
        <taxon>Symphypleona</taxon>
        <taxon>Sminthuridae</taxon>
        <taxon>Allacma</taxon>
    </lineage>
</organism>
<accession>A0A8J2LAR8</accession>
<dbReference type="NCBIfam" id="TIGR00231">
    <property type="entry name" value="small_GTP"/>
    <property type="match status" value="1"/>
</dbReference>
<feature type="region of interest" description="Disordered" evidence="4">
    <location>
        <begin position="230"/>
        <end position="261"/>
    </location>
</feature>
<proteinExistence type="inferred from homology"/>
<dbReference type="GO" id="GO:0005525">
    <property type="term" value="F:GTP binding"/>
    <property type="evidence" value="ECO:0007669"/>
    <property type="project" value="InterPro"/>
</dbReference>
<protein>
    <recommendedName>
        <fullName evidence="2">GTPase Era, mitochondrial</fullName>
    </recommendedName>
    <alternativeName>
        <fullName evidence="3">ERA-like protein 1</fullName>
    </alternativeName>
</protein>
<dbReference type="GO" id="GO:0043024">
    <property type="term" value="F:ribosomal small subunit binding"/>
    <property type="evidence" value="ECO:0007669"/>
    <property type="project" value="TreeGrafter"/>
</dbReference>
<sequence length="410" mass="46360">MEFEREMWASSGGCRLVARNLFRRNVHLWKLLSTDSASSKEGVSSVVEPEGSRLLKVAIIGVPNAGKSTLVNRLMSMEVCPVSRKPHTTRTTQNAIMLEQDTQLVLADTPGMVNKKEVKKFSVPEEFRIAPENAVRDADIIAVIHSIENKILRNKLDPKVIDVLVKFPTKQSVLIINKIDKIKGKRKLLNTVFYLCDGVVGGKPIPVTKQKSKEKEPSMEVMFRKTKLKMSLTNTTQSHNESNRSDDKEPAPASFKDIKTDENGRPVRGWSNFQEVFLISAQEGNGVENLKNYLTGSARPSPWAFGSEILTDCPPAELAIRIVKSKMLEYLKNEIPYTHEPTLEYWDTNDRGFLRIVVQIKVQQERIMPIFFGGNKLQIIKEESERQLSVLLSTSVDLLINVIFAQRKKK</sequence>
<dbReference type="OrthoDB" id="8954335at2759"/>
<dbReference type="InterPro" id="IPR006073">
    <property type="entry name" value="GTP-bd"/>
</dbReference>
<evidence type="ECO:0000313" key="7">
    <source>
        <dbReference type="Proteomes" id="UP000708208"/>
    </source>
</evidence>
<feature type="compositionally biased region" description="Polar residues" evidence="4">
    <location>
        <begin position="231"/>
        <end position="240"/>
    </location>
</feature>
<dbReference type="GO" id="GO:0000028">
    <property type="term" value="P:ribosomal small subunit assembly"/>
    <property type="evidence" value="ECO:0007669"/>
    <property type="project" value="TreeGrafter"/>
</dbReference>
<feature type="compositionally biased region" description="Basic and acidic residues" evidence="4">
    <location>
        <begin position="241"/>
        <end position="261"/>
    </location>
</feature>
<keyword evidence="7" id="KW-1185">Reference proteome</keyword>
<dbReference type="Proteomes" id="UP000708208">
    <property type="component" value="Unassembled WGS sequence"/>
</dbReference>
<dbReference type="PANTHER" id="PTHR42698:SF1">
    <property type="entry name" value="GTPASE ERA, MITOCHONDRIAL"/>
    <property type="match status" value="1"/>
</dbReference>
<feature type="domain" description="G" evidence="5">
    <location>
        <begin position="56"/>
        <end position="178"/>
    </location>
</feature>
<evidence type="ECO:0000259" key="5">
    <source>
        <dbReference type="Pfam" id="PF01926"/>
    </source>
</evidence>
<dbReference type="Pfam" id="PF01926">
    <property type="entry name" value="MMR_HSR1"/>
    <property type="match status" value="1"/>
</dbReference>
<evidence type="ECO:0000256" key="1">
    <source>
        <dbReference type="ARBA" id="ARBA00007921"/>
    </source>
</evidence>
<dbReference type="EMBL" id="CAJVCH010562926">
    <property type="protein sequence ID" value="CAG7831977.1"/>
    <property type="molecule type" value="Genomic_DNA"/>
</dbReference>
<evidence type="ECO:0000256" key="2">
    <source>
        <dbReference type="ARBA" id="ARBA00019149"/>
    </source>
</evidence>
<dbReference type="PANTHER" id="PTHR42698">
    <property type="entry name" value="GTPASE ERA"/>
    <property type="match status" value="1"/>
</dbReference>
<dbReference type="AlphaFoldDB" id="A0A8J2LAR8"/>
<name>A0A8J2LAR8_9HEXA</name>
<dbReference type="InterPro" id="IPR005225">
    <property type="entry name" value="Small_GTP-bd"/>
</dbReference>
<evidence type="ECO:0000256" key="3">
    <source>
        <dbReference type="ARBA" id="ARBA00030975"/>
    </source>
</evidence>
<reference evidence="6" key="1">
    <citation type="submission" date="2021-06" db="EMBL/GenBank/DDBJ databases">
        <authorList>
            <person name="Hodson N. C."/>
            <person name="Mongue J. A."/>
            <person name="Jaron S. K."/>
        </authorList>
    </citation>
    <scope>NUCLEOTIDE SEQUENCE</scope>
</reference>
<dbReference type="GO" id="GO:0019843">
    <property type="term" value="F:rRNA binding"/>
    <property type="evidence" value="ECO:0007669"/>
    <property type="project" value="TreeGrafter"/>
</dbReference>
<evidence type="ECO:0000313" key="6">
    <source>
        <dbReference type="EMBL" id="CAG7831977.1"/>
    </source>
</evidence>
<gene>
    <name evidence="6" type="ORF">AFUS01_LOCUS41693</name>
</gene>